<comment type="caution">
    <text evidence="1">The sequence shown here is derived from an EMBL/GenBank/DDBJ whole genome shotgun (WGS) entry which is preliminary data.</text>
</comment>
<sequence>MPISQLDITSAYLHGEMDNIVHLEAPELLEEMLTRIAKDKSDRDTRNKAKVMLTHLQQGRRVCLLRKALYGLRQSGCQWHSKLNTALKGAGLISTNADPCVYVNKKKTLHSRLRR</sequence>
<dbReference type="AlphaFoldDB" id="A0A0J7KD33"/>
<protein>
    <recommendedName>
        <fullName evidence="3">Reverse transcriptase Ty1/copia-type domain-containing protein</fullName>
    </recommendedName>
</protein>
<accession>A0A0J7KD33</accession>
<dbReference type="EMBL" id="LBMM01009495">
    <property type="protein sequence ID" value="KMQ88094.1"/>
    <property type="molecule type" value="Genomic_DNA"/>
</dbReference>
<dbReference type="STRING" id="67767.A0A0J7KD33"/>
<proteinExistence type="predicted"/>
<reference evidence="1 2" key="1">
    <citation type="submission" date="2015-04" db="EMBL/GenBank/DDBJ databases">
        <title>Lasius niger genome sequencing.</title>
        <authorList>
            <person name="Konorov E.A."/>
            <person name="Nikitin M.A."/>
            <person name="Kirill M.V."/>
            <person name="Chang P."/>
        </authorList>
    </citation>
    <scope>NUCLEOTIDE SEQUENCE [LARGE SCALE GENOMIC DNA]</scope>
    <source>
        <tissue evidence="1">Whole</tissue>
    </source>
</reference>
<evidence type="ECO:0000313" key="2">
    <source>
        <dbReference type="Proteomes" id="UP000036403"/>
    </source>
</evidence>
<dbReference type="PaxDb" id="67767-A0A0J7KD33"/>
<dbReference type="Proteomes" id="UP000036403">
    <property type="component" value="Unassembled WGS sequence"/>
</dbReference>
<name>A0A0J7KD33_LASNI</name>
<evidence type="ECO:0008006" key="3">
    <source>
        <dbReference type="Google" id="ProtNLM"/>
    </source>
</evidence>
<keyword evidence="2" id="KW-1185">Reference proteome</keyword>
<dbReference type="OrthoDB" id="413361at2759"/>
<gene>
    <name evidence="1" type="ORF">RF55_12478</name>
</gene>
<organism evidence="1 2">
    <name type="scientific">Lasius niger</name>
    <name type="common">Black garden ant</name>
    <dbReference type="NCBI Taxonomy" id="67767"/>
    <lineage>
        <taxon>Eukaryota</taxon>
        <taxon>Metazoa</taxon>
        <taxon>Ecdysozoa</taxon>
        <taxon>Arthropoda</taxon>
        <taxon>Hexapoda</taxon>
        <taxon>Insecta</taxon>
        <taxon>Pterygota</taxon>
        <taxon>Neoptera</taxon>
        <taxon>Endopterygota</taxon>
        <taxon>Hymenoptera</taxon>
        <taxon>Apocrita</taxon>
        <taxon>Aculeata</taxon>
        <taxon>Formicoidea</taxon>
        <taxon>Formicidae</taxon>
        <taxon>Formicinae</taxon>
        <taxon>Lasius</taxon>
        <taxon>Lasius</taxon>
    </lineage>
</organism>
<evidence type="ECO:0000313" key="1">
    <source>
        <dbReference type="EMBL" id="KMQ88094.1"/>
    </source>
</evidence>